<dbReference type="InterPro" id="IPR011545">
    <property type="entry name" value="DEAD/DEAH_box_helicase_dom"/>
</dbReference>
<comment type="cofactor">
    <cofactor evidence="2">
        <name>Mg(2+)</name>
        <dbReference type="ChEBI" id="CHEBI:18420"/>
    </cofactor>
</comment>
<organism evidence="17 18">
    <name type="scientific">Pyrenophora tritici-repentis</name>
    <dbReference type="NCBI Taxonomy" id="45151"/>
    <lineage>
        <taxon>Eukaryota</taxon>
        <taxon>Fungi</taxon>
        <taxon>Dikarya</taxon>
        <taxon>Ascomycota</taxon>
        <taxon>Pezizomycotina</taxon>
        <taxon>Dothideomycetes</taxon>
        <taxon>Pleosporomycetidae</taxon>
        <taxon>Pleosporales</taxon>
        <taxon>Pleosporineae</taxon>
        <taxon>Pleosporaceae</taxon>
        <taxon>Pyrenophora</taxon>
    </lineage>
</organism>
<dbReference type="GO" id="GO:0051607">
    <property type="term" value="P:defense response to virus"/>
    <property type="evidence" value="ECO:0007669"/>
    <property type="project" value="UniProtKB-KW"/>
</dbReference>
<evidence type="ECO:0000259" key="16">
    <source>
        <dbReference type="PROSITE" id="PS51194"/>
    </source>
</evidence>
<evidence type="ECO:0000256" key="11">
    <source>
        <dbReference type="ARBA" id="ARBA00022884"/>
    </source>
</evidence>
<evidence type="ECO:0000256" key="1">
    <source>
        <dbReference type="ARBA" id="ARBA00001936"/>
    </source>
</evidence>
<keyword evidence="5" id="KW-0677">Repeat</keyword>
<keyword evidence="11" id="KW-0694">RNA-binding</keyword>
<proteinExistence type="predicted"/>
<dbReference type="InterPro" id="IPR001650">
    <property type="entry name" value="Helicase_C-like"/>
</dbReference>
<reference evidence="17 18" key="1">
    <citation type="journal article" date="2018" name="BMC Genomics">
        <title>Comparative genomics of the wheat fungal pathogen Pyrenophora tritici-repentis reveals chromosomal variations and genome plasticity.</title>
        <authorList>
            <person name="Moolhuijzen P."/>
            <person name="See P.T."/>
            <person name="Hane J.K."/>
            <person name="Shi G."/>
            <person name="Liu Z."/>
            <person name="Oliver R.P."/>
            <person name="Moffat C.S."/>
        </authorList>
    </citation>
    <scope>NUCLEOTIDE SEQUENCE [LARGE SCALE GENOMIC DNA]</scope>
    <source>
        <strain evidence="17">M4</strain>
    </source>
</reference>
<comment type="cofactor">
    <cofactor evidence="1">
        <name>Mn(2+)</name>
        <dbReference type="ChEBI" id="CHEBI:29035"/>
    </cofactor>
</comment>
<evidence type="ECO:0000313" key="18">
    <source>
        <dbReference type="Proteomes" id="UP000245464"/>
    </source>
</evidence>
<evidence type="ECO:0000256" key="9">
    <source>
        <dbReference type="ARBA" id="ARBA00022840"/>
    </source>
</evidence>
<evidence type="ECO:0000256" key="10">
    <source>
        <dbReference type="ARBA" id="ARBA00022842"/>
    </source>
</evidence>
<dbReference type="GO" id="GO:0004386">
    <property type="term" value="F:helicase activity"/>
    <property type="evidence" value="ECO:0007669"/>
    <property type="project" value="UniProtKB-KW"/>
</dbReference>
<dbReference type="PROSITE" id="PS51192">
    <property type="entry name" value="HELICASE_ATP_BIND_1"/>
    <property type="match status" value="1"/>
</dbReference>
<dbReference type="Proteomes" id="UP000245464">
    <property type="component" value="Chromosome 5"/>
</dbReference>
<dbReference type="CDD" id="cd18034">
    <property type="entry name" value="DEXHc_dicer"/>
    <property type="match status" value="1"/>
</dbReference>
<dbReference type="GO" id="GO:0005524">
    <property type="term" value="F:ATP binding"/>
    <property type="evidence" value="ECO:0007669"/>
    <property type="project" value="UniProtKB-KW"/>
</dbReference>
<dbReference type="AlphaFoldDB" id="A0A834VPL3"/>
<evidence type="ECO:0000256" key="2">
    <source>
        <dbReference type="ARBA" id="ARBA00001946"/>
    </source>
</evidence>
<evidence type="ECO:0000256" key="12">
    <source>
        <dbReference type="ARBA" id="ARBA00023118"/>
    </source>
</evidence>
<comment type="function">
    <text evidence="14">Dicer-like endonuclease involved in cleaving double-stranded RNA in the RNA interference (RNAi) pathway. Produces 21 to 25 bp dsRNAs (siRNAs) which target the selective destruction of homologous RNAs leading to sequence-specific suppression of gene expression, called post-transcriptional gene silencing (PTGS). Part of a broad host defense response against viral infection and transposons.</text>
</comment>
<keyword evidence="12" id="KW-0051">Antiviral defense</keyword>
<dbReference type="PROSITE" id="PS51194">
    <property type="entry name" value="HELICASE_CTER"/>
    <property type="match status" value="1"/>
</dbReference>
<dbReference type="GO" id="GO:0003723">
    <property type="term" value="F:RNA binding"/>
    <property type="evidence" value="ECO:0007669"/>
    <property type="project" value="UniProtKB-KW"/>
</dbReference>
<dbReference type="InterPro" id="IPR014001">
    <property type="entry name" value="Helicase_ATP-bd"/>
</dbReference>
<evidence type="ECO:0000256" key="5">
    <source>
        <dbReference type="ARBA" id="ARBA00022737"/>
    </source>
</evidence>
<dbReference type="GeneID" id="6343974"/>
<dbReference type="InterPro" id="IPR027417">
    <property type="entry name" value="P-loop_NTPase"/>
</dbReference>
<keyword evidence="6" id="KW-0547">Nucleotide-binding</keyword>
<dbReference type="Pfam" id="PF00270">
    <property type="entry name" value="DEAD"/>
    <property type="match status" value="1"/>
</dbReference>
<keyword evidence="13" id="KW-0464">Manganese</keyword>
<comment type="caution">
    <text evidence="17">The sequence shown here is derived from an EMBL/GenBank/DDBJ whole genome shotgun (WGS) entry which is preliminary data.</text>
</comment>
<dbReference type="GO" id="GO:0016787">
    <property type="term" value="F:hydrolase activity"/>
    <property type="evidence" value="ECO:0007669"/>
    <property type="project" value="UniProtKB-KW"/>
</dbReference>
<feature type="domain" description="Helicase ATP-binding" evidence="15">
    <location>
        <begin position="31"/>
        <end position="214"/>
    </location>
</feature>
<dbReference type="KEGG" id="ptrr:6343974"/>
<keyword evidence="10" id="KW-0460">Magnesium</keyword>
<dbReference type="SUPFAM" id="SSF52540">
    <property type="entry name" value="P-loop containing nucleoside triphosphate hydrolases"/>
    <property type="match status" value="1"/>
</dbReference>
<keyword evidence="3" id="KW-0930">Antiviral protein</keyword>
<keyword evidence="7" id="KW-0378">Hydrolase</keyword>
<evidence type="ECO:0000313" key="17">
    <source>
        <dbReference type="EMBL" id="KAF7570728.1"/>
    </source>
</evidence>
<feature type="domain" description="Helicase C-terminal" evidence="16">
    <location>
        <begin position="387"/>
        <end position="551"/>
    </location>
</feature>
<evidence type="ECO:0000256" key="8">
    <source>
        <dbReference type="ARBA" id="ARBA00022806"/>
    </source>
</evidence>
<dbReference type="PANTHER" id="PTHR14074">
    <property type="entry name" value="HELICASE WITH DEATH DOMAIN-RELATED"/>
    <property type="match status" value="1"/>
</dbReference>
<evidence type="ECO:0000256" key="6">
    <source>
        <dbReference type="ARBA" id="ARBA00022741"/>
    </source>
</evidence>
<evidence type="ECO:0000256" key="13">
    <source>
        <dbReference type="ARBA" id="ARBA00023211"/>
    </source>
</evidence>
<dbReference type="PANTHER" id="PTHR14074:SF16">
    <property type="entry name" value="ANTIVIRAL INNATE IMMUNE RESPONSE RECEPTOR RIG-I"/>
    <property type="match status" value="1"/>
</dbReference>
<evidence type="ECO:0000256" key="7">
    <source>
        <dbReference type="ARBA" id="ARBA00022801"/>
    </source>
</evidence>
<evidence type="ECO:0000259" key="15">
    <source>
        <dbReference type="PROSITE" id="PS51192"/>
    </source>
</evidence>
<dbReference type="GO" id="GO:0005737">
    <property type="term" value="C:cytoplasm"/>
    <property type="evidence" value="ECO:0007669"/>
    <property type="project" value="TreeGrafter"/>
</dbReference>
<dbReference type="FunFam" id="3.40.50.300:FF:001669">
    <property type="entry name" value="Dicer-like protein 1"/>
    <property type="match status" value="1"/>
</dbReference>
<keyword evidence="8" id="KW-0347">Helicase</keyword>
<dbReference type="GO" id="GO:0050688">
    <property type="term" value="P:regulation of defense response to virus"/>
    <property type="evidence" value="ECO:0007669"/>
    <property type="project" value="UniProtKB-KW"/>
</dbReference>
<dbReference type="RefSeq" id="XP_001936053.2">
    <property type="nucleotide sequence ID" value="XM_001936018.2"/>
</dbReference>
<evidence type="ECO:0000256" key="3">
    <source>
        <dbReference type="ARBA" id="ARBA00022721"/>
    </source>
</evidence>
<dbReference type="SMART" id="SM00487">
    <property type="entry name" value="DEXDc"/>
    <property type="match status" value="1"/>
</dbReference>
<keyword evidence="4" id="KW-0479">Metal-binding</keyword>
<dbReference type="SMART" id="SM00490">
    <property type="entry name" value="HELICc"/>
    <property type="match status" value="1"/>
</dbReference>
<protein>
    <submittedName>
        <fullName evidence="17">Uncharacterized protein</fullName>
    </submittedName>
</protein>
<evidence type="ECO:0000256" key="4">
    <source>
        <dbReference type="ARBA" id="ARBA00022723"/>
    </source>
</evidence>
<dbReference type="EMBL" id="NQIK02000005">
    <property type="protein sequence ID" value="KAF7570728.1"/>
    <property type="molecule type" value="Genomic_DNA"/>
</dbReference>
<gene>
    <name evidence="17" type="ORF">PtrM4_107300</name>
</gene>
<dbReference type="InterPro" id="IPR051363">
    <property type="entry name" value="RLR_Helicase"/>
</dbReference>
<name>A0A834VPL3_9PLEO</name>
<sequence length="573" mass="65098">MDSPMHVDSTATASGASPCETFQLRAYQAEMVEESMKANIIVVMDTGSGKTHIAIERTRAELETCQPDKPTWKIVWFLAPTVSLCEQQHEVFLSNLPGFGHQILCGRDDIEFWTTQRHWDSILTNVRIVVSTHQVLLEALTHGFVKLTKLALLIFDEAHHCTLNHPANQLMTNFYMPQLHDNRNSLPKVLGLTASPVMKAVATRQGLELIEQNLHATAKTPKLHRSELMRYVHQPELVQIAYPSSPAGTHYSQLLLALQEAYETYNLQRDPYVIALLDQHSKGYDVSRQLNKLWSSRKTYCYDQLKQLKNKAEAMADELGTSVMEGYLRQCIATFEKMAGIFDQQLLDLSTNERQHLLNVFKRFPLHNPSSVSDGILDNLSQKVNILVDTLVAEAEGNPDFTGLVFVEQRVWVASLAEILTCHPRTKHLLRVGTFVGTSQSSKRKSNISVFAEPKNQQTTLDDFRAGIINLVLATSVLEEGIDVSSCHLVICFEQPKNLKSFVQRRGRARQQRSRYLVFVPDNSNVQSVKSWQSLEAEMRRAYEDDKRKVRLAQEQEQVDEYGERHLRIESTG</sequence>
<dbReference type="Gene3D" id="3.40.50.300">
    <property type="entry name" value="P-loop containing nucleotide triphosphate hydrolases"/>
    <property type="match status" value="2"/>
</dbReference>
<accession>A0A834VPL3</accession>
<keyword evidence="9" id="KW-0067">ATP-binding</keyword>
<dbReference type="GO" id="GO:0046872">
    <property type="term" value="F:metal ion binding"/>
    <property type="evidence" value="ECO:0007669"/>
    <property type="project" value="UniProtKB-KW"/>
</dbReference>
<dbReference type="Pfam" id="PF00271">
    <property type="entry name" value="Helicase_C"/>
    <property type="match status" value="1"/>
</dbReference>
<evidence type="ECO:0000256" key="14">
    <source>
        <dbReference type="ARBA" id="ARBA00025403"/>
    </source>
</evidence>